<dbReference type="InterPro" id="IPR036890">
    <property type="entry name" value="HATPase_C_sf"/>
</dbReference>
<dbReference type="SMART" id="SM00388">
    <property type="entry name" value="HisKA"/>
    <property type="match status" value="1"/>
</dbReference>
<dbReference type="InterPro" id="IPR011006">
    <property type="entry name" value="CheY-like_superfamily"/>
</dbReference>
<keyword evidence="3 4" id="KW-0597">Phosphoprotein</keyword>
<comment type="caution">
    <text evidence="8">The sequence shown here is derived from an EMBL/GenBank/DDBJ whole genome shotgun (WGS) entry which is preliminary data.</text>
</comment>
<dbReference type="Gene3D" id="1.10.287.130">
    <property type="match status" value="1"/>
</dbReference>
<dbReference type="Pfam" id="PF02518">
    <property type="entry name" value="HATPase_c"/>
    <property type="match status" value="1"/>
</dbReference>
<evidence type="ECO:0000259" key="6">
    <source>
        <dbReference type="PROSITE" id="PS50109"/>
    </source>
</evidence>
<dbReference type="PANTHER" id="PTHR43065">
    <property type="entry name" value="SENSOR HISTIDINE KINASE"/>
    <property type="match status" value="1"/>
</dbReference>
<dbReference type="Proteomes" id="UP001169764">
    <property type="component" value="Unassembled WGS sequence"/>
</dbReference>
<dbReference type="Pfam" id="PF00072">
    <property type="entry name" value="Response_reg"/>
    <property type="match status" value="2"/>
</dbReference>
<dbReference type="InterPro" id="IPR005467">
    <property type="entry name" value="His_kinase_dom"/>
</dbReference>
<evidence type="ECO:0000256" key="5">
    <source>
        <dbReference type="SAM" id="Coils"/>
    </source>
</evidence>
<sequence>MPGPINFLIVDDLPENLLSLEALLRRDGLAFLKAQSGDEALELLLREQVALALLDVQMPGMDGFQLAEFMRGNERTRHIPIIFLTAGTADNQRRFRGYEAGAVDFIQKPIEADILRSKANVFFDLHHQRRLIQDQRDALEASATALAQAADALEDQVKERTAELEDALARLQAETAEREKAEAFLRQSQKMEAVGQLTGGIAHDFNNMLTGIIGSLDLMQRRIAEGKVDALDRYMDAASTSATRAAALTQRLLAFSRRQSLDTKPVDINALVTTMTNLLESAIDAKIDFSVQLAPVLPAAMVDANQLENAILNLCINARDAMPDGGALTVETSLVDLDAAYVASRPGLSPGRYVVIAVSDSGTGMSPDIIERAFDPFFTTKPLGHGTGLGLSMVYGFVRQTGGAVRIHSLMGMGTSIKLYLPVTDAPPVTETSVSSSVPRGTGQRILLVEDDPAVRMLVREVLEELDYQCVEFADPLAALPFLASSEPIDLMISDVGLPGLNGRELGERARLHRPDLPILFITGYAENALLRSRFLDENMTMITKPFSFEDLAMKVGEAVNSVDGAEQGR</sequence>
<keyword evidence="9" id="KW-1185">Reference proteome</keyword>
<evidence type="ECO:0000256" key="3">
    <source>
        <dbReference type="ARBA" id="ARBA00022553"/>
    </source>
</evidence>
<feature type="modified residue" description="4-aspartylphosphate" evidence="4">
    <location>
        <position position="55"/>
    </location>
</feature>
<dbReference type="PROSITE" id="PS50109">
    <property type="entry name" value="HIS_KIN"/>
    <property type="match status" value="1"/>
</dbReference>
<comment type="catalytic activity">
    <reaction evidence="1">
        <text>ATP + protein L-histidine = ADP + protein N-phospho-L-histidine.</text>
        <dbReference type="EC" id="2.7.13.3"/>
    </reaction>
</comment>
<dbReference type="PROSITE" id="PS50110">
    <property type="entry name" value="RESPONSE_REGULATORY"/>
    <property type="match status" value="2"/>
</dbReference>
<dbReference type="SUPFAM" id="SSF52172">
    <property type="entry name" value="CheY-like"/>
    <property type="match status" value="2"/>
</dbReference>
<proteinExistence type="predicted"/>
<keyword evidence="5" id="KW-0175">Coiled coil</keyword>
<dbReference type="SMART" id="SM00448">
    <property type="entry name" value="REC"/>
    <property type="match status" value="2"/>
</dbReference>
<dbReference type="SUPFAM" id="SSF47384">
    <property type="entry name" value="Homodimeric domain of signal transducing histidine kinase"/>
    <property type="match status" value="1"/>
</dbReference>
<dbReference type="CDD" id="cd00082">
    <property type="entry name" value="HisKA"/>
    <property type="match status" value="1"/>
</dbReference>
<reference evidence="8" key="1">
    <citation type="submission" date="2023-07" db="EMBL/GenBank/DDBJ databases">
        <authorList>
            <person name="Kim M."/>
        </authorList>
    </citation>
    <scope>NUCLEOTIDE SEQUENCE</scope>
    <source>
        <strain evidence="8">BIUV-7</strain>
    </source>
</reference>
<dbReference type="EMBL" id="JAUOTP010000002">
    <property type="protein sequence ID" value="MDO6413561.1"/>
    <property type="molecule type" value="Genomic_DNA"/>
</dbReference>
<dbReference type="InterPro" id="IPR003661">
    <property type="entry name" value="HisK_dim/P_dom"/>
</dbReference>
<evidence type="ECO:0000256" key="2">
    <source>
        <dbReference type="ARBA" id="ARBA00012438"/>
    </source>
</evidence>
<evidence type="ECO:0000256" key="1">
    <source>
        <dbReference type="ARBA" id="ARBA00000085"/>
    </source>
</evidence>
<dbReference type="InterPro" id="IPR036097">
    <property type="entry name" value="HisK_dim/P_sf"/>
</dbReference>
<dbReference type="PRINTS" id="PR00344">
    <property type="entry name" value="BCTRLSENSOR"/>
</dbReference>
<evidence type="ECO:0000259" key="7">
    <source>
        <dbReference type="PROSITE" id="PS50110"/>
    </source>
</evidence>
<evidence type="ECO:0000313" key="9">
    <source>
        <dbReference type="Proteomes" id="UP001169764"/>
    </source>
</evidence>
<evidence type="ECO:0000256" key="4">
    <source>
        <dbReference type="PROSITE-ProRule" id="PRU00169"/>
    </source>
</evidence>
<organism evidence="8 9">
    <name type="scientific">Sphingomonas natans</name>
    <dbReference type="NCBI Taxonomy" id="3063330"/>
    <lineage>
        <taxon>Bacteria</taxon>
        <taxon>Pseudomonadati</taxon>
        <taxon>Pseudomonadota</taxon>
        <taxon>Alphaproteobacteria</taxon>
        <taxon>Sphingomonadales</taxon>
        <taxon>Sphingomonadaceae</taxon>
        <taxon>Sphingomonas</taxon>
    </lineage>
</organism>
<feature type="domain" description="Response regulatory" evidence="7">
    <location>
        <begin position="445"/>
        <end position="560"/>
    </location>
</feature>
<protein>
    <recommendedName>
        <fullName evidence="2">histidine kinase</fullName>
        <ecNumber evidence="2">2.7.13.3</ecNumber>
    </recommendedName>
</protein>
<feature type="domain" description="Response regulatory" evidence="7">
    <location>
        <begin position="6"/>
        <end position="123"/>
    </location>
</feature>
<feature type="domain" description="Histidine kinase" evidence="6">
    <location>
        <begin position="200"/>
        <end position="425"/>
    </location>
</feature>
<feature type="coiled-coil region" evidence="5">
    <location>
        <begin position="136"/>
        <end position="184"/>
    </location>
</feature>
<gene>
    <name evidence="8" type="ORF">Q4F19_04115</name>
</gene>
<feature type="modified residue" description="4-aspartylphosphate" evidence="4">
    <location>
        <position position="495"/>
    </location>
</feature>
<dbReference type="Pfam" id="PF00512">
    <property type="entry name" value="HisKA"/>
    <property type="match status" value="1"/>
</dbReference>
<dbReference type="RefSeq" id="WP_303540120.1">
    <property type="nucleotide sequence ID" value="NZ_JAUOTP010000002.1"/>
</dbReference>
<accession>A0ABT8Y5G5</accession>
<dbReference type="Gene3D" id="3.40.50.2300">
    <property type="match status" value="2"/>
</dbReference>
<evidence type="ECO:0000313" key="8">
    <source>
        <dbReference type="EMBL" id="MDO6413561.1"/>
    </source>
</evidence>
<name>A0ABT8Y5G5_9SPHN</name>
<dbReference type="EC" id="2.7.13.3" evidence="2"/>
<dbReference type="InterPro" id="IPR001789">
    <property type="entry name" value="Sig_transdc_resp-reg_receiver"/>
</dbReference>
<dbReference type="InterPro" id="IPR003594">
    <property type="entry name" value="HATPase_dom"/>
</dbReference>
<dbReference type="Gene3D" id="3.30.565.10">
    <property type="entry name" value="Histidine kinase-like ATPase, C-terminal domain"/>
    <property type="match status" value="1"/>
</dbReference>
<dbReference type="InterPro" id="IPR004358">
    <property type="entry name" value="Sig_transdc_His_kin-like_C"/>
</dbReference>
<dbReference type="SUPFAM" id="SSF55874">
    <property type="entry name" value="ATPase domain of HSP90 chaperone/DNA topoisomerase II/histidine kinase"/>
    <property type="match status" value="1"/>
</dbReference>
<dbReference type="SMART" id="SM00387">
    <property type="entry name" value="HATPase_c"/>
    <property type="match status" value="1"/>
</dbReference>
<dbReference type="PANTHER" id="PTHR43065:SF42">
    <property type="entry name" value="TWO-COMPONENT SENSOR PPRA"/>
    <property type="match status" value="1"/>
</dbReference>